<protein>
    <recommendedName>
        <fullName evidence="3">Ubiquinone biosynthesis methyltransferase UbiE</fullName>
    </recommendedName>
</protein>
<evidence type="ECO:0000313" key="1">
    <source>
        <dbReference type="EMBL" id="SCB32163.1"/>
    </source>
</evidence>
<dbReference type="RefSeq" id="WP_047561709.1">
    <property type="nucleotide sequence ID" value="NZ_FMAF01000007.1"/>
</dbReference>
<dbReference type="EMBL" id="FMAF01000007">
    <property type="protein sequence ID" value="SCB32163.1"/>
    <property type="molecule type" value="Genomic_DNA"/>
</dbReference>
<sequence length="171" mass="19327">MNTTETPADAAFEPMLELEMKMAAFTADWLNCDQCSTYVAGMVSLDRHDPIRHANVLSSALNELFEMSFHARERDGAFVCRFYRRDETERIELTFPCSPEKRRFYDAVVTGLKSDEALANYLDVITSGAAPAEHAILLGLAINYDADITLFYRDTGMLTFVVDLPLERLLN</sequence>
<organism evidence="1 2">
    <name type="scientific">Rhizobium lusitanum</name>
    <dbReference type="NCBI Taxonomy" id="293958"/>
    <lineage>
        <taxon>Bacteria</taxon>
        <taxon>Pseudomonadati</taxon>
        <taxon>Pseudomonadota</taxon>
        <taxon>Alphaproteobacteria</taxon>
        <taxon>Hyphomicrobiales</taxon>
        <taxon>Rhizobiaceae</taxon>
        <taxon>Rhizobium/Agrobacterium group</taxon>
        <taxon>Rhizobium</taxon>
    </lineage>
</organism>
<accession>A0A1C3VWV5</accession>
<reference evidence="1 2" key="1">
    <citation type="submission" date="2016-08" db="EMBL/GenBank/DDBJ databases">
        <authorList>
            <person name="Seilhamer J.J."/>
        </authorList>
    </citation>
    <scope>NUCLEOTIDE SEQUENCE [LARGE SCALE GENOMIC DNA]</scope>
    <source>
        <strain evidence="1 2">P1-7</strain>
    </source>
</reference>
<dbReference type="OrthoDB" id="7676982at2"/>
<evidence type="ECO:0008006" key="3">
    <source>
        <dbReference type="Google" id="ProtNLM"/>
    </source>
</evidence>
<dbReference type="AlphaFoldDB" id="A0A1C3VWV5"/>
<gene>
    <name evidence="1" type="ORF">GA0061101_10726</name>
</gene>
<proteinExistence type="predicted"/>
<dbReference type="Proteomes" id="UP000199205">
    <property type="component" value="Unassembled WGS sequence"/>
</dbReference>
<evidence type="ECO:0000313" key="2">
    <source>
        <dbReference type="Proteomes" id="UP000199205"/>
    </source>
</evidence>
<name>A0A1C3VWV5_9HYPH</name>